<evidence type="ECO:0000259" key="4">
    <source>
        <dbReference type="PROSITE" id="PS51819"/>
    </source>
</evidence>
<dbReference type="InterPro" id="IPR029068">
    <property type="entry name" value="Glyas_Bleomycin-R_OHBP_Dase"/>
</dbReference>
<reference evidence="5 6" key="1">
    <citation type="submission" date="2022-10" db="EMBL/GenBank/DDBJ databases">
        <title>Kaistella sp. BT-6-1-3.</title>
        <authorList>
            <person name="Ai J."/>
            <person name="Deng Z."/>
        </authorList>
    </citation>
    <scope>NUCLEOTIDE SEQUENCE [LARGE SCALE GENOMIC DNA]</scope>
    <source>
        <strain evidence="5 6">BT6-1-3</strain>
    </source>
</reference>
<evidence type="ECO:0000313" key="5">
    <source>
        <dbReference type="EMBL" id="MCW4452996.1"/>
    </source>
</evidence>
<gene>
    <name evidence="5" type="ORF">OK344_12365</name>
</gene>
<evidence type="ECO:0000256" key="1">
    <source>
        <dbReference type="ARBA" id="ARBA00011051"/>
    </source>
</evidence>
<dbReference type="Gene3D" id="3.10.180.10">
    <property type="entry name" value="2,3-Dihydroxybiphenyl 1,2-Dioxygenase, domain 1"/>
    <property type="match status" value="1"/>
</dbReference>
<accession>A0ABT3JQJ8</accession>
<name>A0ABT3JQJ8_9FLAO</name>
<dbReference type="SUPFAM" id="SSF54593">
    <property type="entry name" value="Glyoxalase/Bleomycin resistance protein/Dihydroxybiphenyl dioxygenase"/>
    <property type="match status" value="1"/>
</dbReference>
<evidence type="ECO:0000313" key="6">
    <source>
        <dbReference type="Proteomes" id="UP001209107"/>
    </source>
</evidence>
<keyword evidence="3" id="KW-0046">Antibiotic resistance</keyword>
<protein>
    <recommendedName>
        <fullName evidence="2">Bleomycin resistance protein</fullName>
    </recommendedName>
</protein>
<sequence>MLTQVHPKIPMRNKKITREFYINSLGFEEIGTVDFEGYLIIKRDQIELHFFLFETISPLENYGQIYIRTDDIEVLYEDFIRKQIEIHPNGKLQRKPWGQKEFSILDPDGNLLTFGQFSD</sequence>
<dbReference type="InterPro" id="IPR037523">
    <property type="entry name" value="VOC_core"/>
</dbReference>
<organism evidence="5 6">
    <name type="scientific">Kaistella yananensis</name>
    <dbReference type="NCBI Taxonomy" id="2989820"/>
    <lineage>
        <taxon>Bacteria</taxon>
        <taxon>Pseudomonadati</taxon>
        <taxon>Bacteroidota</taxon>
        <taxon>Flavobacteriia</taxon>
        <taxon>Flavobacteriales</taxon>
        <taxon>Weeksellaceae</taxon>
        <taxon>Chryseobacterium group</taxon>
        <taxon>Kaistella</taxon>
    </lineage>
</organism>
<dbReference type="Proteomes" id="UP001209107">
    <property type="component" value="Unassembled WGS sequence"/>
</dbReference>
<dbReference type="RefSeq" id="WP_265145069.1">
    <property type="nucleotide sequence ID" value="NZ_JAPCHZ010000006.1"/>
</dbReference>
<comment type="caution">
    <text evidence="5">The sequence shown here is derived from an EMBL/GenBank/DDBJ whole genome shotgun (WGS) entry which is preliminary data.</text>
</comment>
<dbReference type="CDD" id="cd08349">
    <property type="entry name" value="BLMA_like"/>
    <property type="match status" value="1"/>
</dbReference>
<comment type="similarity">
    <text evidence="1">Belongs to the bleomycin resistance protein family.</text>
</comment>
<feature type="domain" description="VOC" evidence="4">
    <location>
        <begin position="1"/>
        <end position="117"/>
    </location>
</feature>
<dbReference type="Pfam" id="PF00903">
    <property type="entry name" value="Glyoxalase"/>
    <property type="match status" value="1"/>
</dbReference>
<dbReference type="InterPro" id="IPR000335">
    <property type="entry name" value="Bleomycin-R"/>
</dbReference>
<keyword evidence="6" id="KW-1185">Reference proteome</keyword>
<dbReference type="EMBL" id="JAPCHZ010000006">
    <property type="protein sequence ID" value="MCW4452996.1"/>
    <property type="molecule type" value="Genomic_DNA"/>
</dbReference>
<proteinExistence type="inferred from homology"/>
<evidence type="ECO:0000256" key="3">
    <source>
        <dbReference type="ARBA" id="ARBA00023251"/>
    </source>
</evidence>
<dbReference type="PROSITE" id="PS51819">
    <property type="entry name" value="VOC"/>
    <property type="match status" value="1"/>
</dbReference>
<evidence type="ECO:0000256" key="2">
    <source>
        <dbReference type="ARBA" id="ARBA00021572"/>
    </source>
</evidence>
<dbReference type="InterPro" id="IPR004360">
    <property type="entry name" value="Glyas_Fos-R_dOase_dom"/>
</dbReference>